<dbReference type="Pfam" id="PF11325">
    <property type="entry name" value="DUF3127"/>
    <property type="match status" value="1"/>
</dbReference>
<organism evidence="1 2">
    <name type="scientific">Segatella cerevisiae</name>
    <dbReference type="NCBI Taxonomy" id="2053716"/>
    <lineage>
        <taxon>Bacteria</taxon>
        <taxon>Pseudomonadati</taxon>
        <taxon>Bacteroidota</taxon>
        <taxon>Bacteroidia</taxon>
        <taxon>Bacteroidales</taxon>
        <taxon>Prevotellaceae</taxon>
        <taxon>Segatella</taxon>
    </lineage>
</organism>
<keyword evidence="2" id="KW-1185">Reference proteome</keyword>
<sequence>MTIWTNDTIELLRRKYPTEKNVVIANALHVSVCTLRWKARQLGLIKAKSRKQIFWTAENTAFLISNFPCRRTTDIAMNLGVSISSVRRKAHELGLEKAQESEDDVRVKETIISLYGKYSYRSIALRAGISKSTVFRIVHQLGLQMSPAERGRLKGRQLQKAFHYEQFCRLSGLSYRMNRTLGFDKRKMNIKYRLTTDGYLVNHYDDVVYYTSLMERHPVRERNAEKMGLVFLEYPLSFKTKTYQEEALTSGNILNIPLMIIKGKITVVSPVRTGTSHNGHNWKVQDYVLETEEQNPQQCVFEAYGDNIDKFHIQKDDYVTVEFTMVANTGRDGHWFGNNRAVEVTKYEHQESLI</sequence>
<name>A0ABT1C029_9BACT</name>
<comment type="caution">
    <text evidence="1">The sequence shown here is derived from an EMBL/GenBank/DDBJ whole genome shotgun (WGS) entry which is preliminary data.</text>
</comment>
<gene>
    <name evidence="1" type="ORF">NG821_08955</name>
</gene>
<evidence type="ECO:0000313" key="1">
    <source>
        <dbReference type="EMBL" id="MCO6025963.1"/>
    </source>
</evidence>
<dbReference type="Proteomes" id="UP001204015">
    <property type="component" value="Unassembled WGS sequence"/>
</dbReference>
<proteinExistence type="predicted"/>
<dbReference type="InterPro" id="IPR021474">
    <property type="entry name" value="DUF3127"/>
</dbReference>
<accession>A0ABT1C029</accession>
<reference evidence="1 2" key="1">
    <citation type="submission" date="2022-06" db="EMBL/GenBank/DDBJ databases">
        <title>A taxonomic note on the genus Prevotella: Description of four novel genera and emended description of the genera Hallella and Xylanibacter.</title>
        <authorList>
            <person name="Hitch T.C.A."/>
        </authorList>
    </citation>
    <scope>NUCLEOTIDE SEQUENCE [LARGE SCALE GENOMIC DNA]</scope>
    <source>
        <strain evidence="1 2">DSM 100619</strain>
    </source>
</reference>
<evidence type="ECO:0000313" key="2">
    <source>
        <dbReference type="Proteomes" id="UP001204015"/>
    </source>
</evidence>
<dbReference type="RefSeq" id="WP_252761321.1">
    <property type="nucleotide sequence ID" value="NZ_JAMXLY010000034.1"/>
</dbReference>
<protein>
    <submittedName>
        <fullName evidence="1">DUF3127 domain-containing protein</fullName>
    </submittedName>
</protein>
<dbReference type="EMBL" id="JAMXLY010000034">
    <property type="protein sequence ID" value="MCO6025963.1"/>
    <property type="molecule type" value="Genomic_DNA"/>
</dbReference>